<reference evidence="1 2" key="1">
    <citation type="journal article" date="2018" name="Mol. Biol. Evol.">
        <title>Analysis of the draft genome of the red seaweed Gracilariopsis chorda provides insights into genome size evolution in Rhodophyta.</title>
        <authorList>
            <person name="Lee J."/>
            <person name="Yang E.C."/>
            <person name="Graf L."/>
            <person name="Yang J.H."/>
            <person name="Qiu H."/>
            <person name="Zel Zion U."/>
            <person name="Chan C.X."/>
            <person name="Stephens T.G."/>
            <person name="Weber A.P.M."/>
            <person name="Boo G.H."/>
            <person name="Boo S.M."/>
            <person name="Kim K.M."/>
            <person name="Shin Y."/>
            <person name="Jung M."/>
            <person name="Lee S.J."/>
            <person name="Yim H.S."/>
            <person name="Lee J.H."/>
            <person name="Bhattacharya D."/>
            <person name="Yoon H.S."/>
        </authorList>
    </citation>
    <scope>NUCLEOTIDE SEQUENCE [LARGE SCALE GENOMIC DNA]</scope>
    <source>
        <strain evidence="1 2">SKKU-2015</strain>
        <tissue evidence="1">Whole body</tissue>
    </source>
</reference>
<name>A0A2V3IVY1_9FLOR</name>
<comment type="caution">
    <text evidence="1">The sequence shown here is derived from an EMBL/GenBank/DDBJ whole genome shotgun (WGS) entry which is preliminary data.</text>
</comment>
<keyword evidence="2" id="KW-1185">Reference proteome</keyword>
<dbReference type="Proteomes" id="UP000247409">
    <property type="component" value="Unassembled WGS sequence"/>
</dbReference>
<organism evidence="1 2">
    <name type="scientific">Gracilariopsis chorda</name>
    <dbReference type="NCBI Taxonomy" id="448386"/>
    <lineage>
        <taxon>Eukaryota</taxon>
        <taxon>Rhodophyta</taxon>
        <taxon>Florideophyceae</taxon>
        <taxon>Rhodymeniophycidae</taxon>
        <taxon>Gracilariales</taxon>
        <taxon>Gracilariaceae</taxon>
        <taxon>Gracilariopsis</taxon>
    </lineage>
</organism>
<protein>
    <submittedName>
        <fullName evidence="1">Uncharacterized protein</fullName>
    </submittedName>
</protein>
<proteinExistence type="predicted"/>
<dbReference type="OrthoDB" id="10503102at2759"/>
<sequence length="443" mass="50107">MNSAGPQESTEARPDTYESACKLLYNTRRWGPRLLQRTCVRFKVSPQRLLRAFCIISSIRRSRIKSHRHQTRPKKARIDPETLKLARETLLAASSSTYVDQQHVHSLVNGTQVQMCLRDSSRYVDVDSEHDPFLSAVRSLPHSAYVSLSAQKRIAKQLGVFYRSIHSRSTRVDQEPCRPVARLTKHIARYRTHACLWRQQISLRGPLALYNELKSSAEVANLDKDVVDVGIRAIASAFETEEAIMRYGRGLEVFTDLLNGEESSLWNALVSAKSRLDAMHKIELESLPPLEHVERIRVKLGGLEAIRANPQVLLSSKFVSSDDFVLISLSFCKDTRRFEELVAIFDAFCSGTSASDCRRATELVWKEGGLQWINGAKMKVICDKLDLTVAEAGRLRWFANNFLLGGKQITIERVKQAVSKITMHSEIVEQADHEASWLCSEIG</sequence>
<gene>
    <name evidence="1" type="ORF">BWQ96_03962</name>
</gene>
<dbReference type="AlphaFoldDB" id="A0A2V3IVY1"/>
<evidence type="ECO:0000313" key="1">
    <source>
        <dbReference type="EMBL" id="PXF46306.1"/>
    </source>
</evidence>
<dbReference type="EMBL" id="NBIV01000041">
    <property type="protein sequence ID" value="PXF46306.1"/>
    <property type="molecule type" value="Genomic_DNA"/>
</dbReference>
<evidence type="ECO:0000313" key="2">
    <source>
        <dbReference type="Proteomes" id="UP000247409"/>
    </source>
</evidence>
<accession>A0A2V3IVY1</accession>